<proteinExistence type="inferred from homology"/>
<evidence type="ECO:0000256" key="2">
    <source>
        <dbReference type="ARBA" id="ARBA00023315"/>
    </source>
</evidence>
<dbReference type="InterPro" id="IPR000182">
    <property type="entry name" value="GNAT_dom"/>
</dbReference>
<dbReference type="CDD" id="cd04301">
    <property type="entry name" value="NAT_SF"/>
    <property type="match status" value="1"/>
</dbReference>
<dbReference type="Pfam" id="PF13302">
    <property type="entry name" value="Acetyltransf_3"/>
    <property type="match status" value="1"/>
</dbReference>
<dbReference type="Gene3D" id="3.40.630.30">
    <property type="match status" value="1"/>
</dbReference>
<sequence>MELLLDRQLILAENAIMETPRLTLRPVTLADAEDMYDYAHDREAMQFVFEPHQTLEDTKRNIANYFLSSPLGKFGIELKESGHLIGSIDLNLQEAHENGVSGYVLHPDYWGQGIVAEAGEALLALAFDKLRLIRVSAVHDVLNPNSGKVMTKLGMTFEGRLPNARKWKGKVVTDQQYGITKEMWEAGHV</sequence>
<evidence type="ECO:0000259" key="4">
    <source>
        <dbReference type="PROSITE" id="PS51186"/>
    </source>
</evidence>
<dbReference type="PROSITE" id="PS51186">
    <property type="entry name" value="GNAT"/>
    <property type="match status" value="1"/>
</dbReference>
<organism evidence="5 6">
    <name type="scientific">Enterococcus canis</name>
    <dbReference type="NCBI Taxonomy" id="214095"/>
    <lineage>
        <taxon>Bacteria</taxon>
        <taxon>Bacillati</taxon>
        <taxon>Bacillota</taxon>
        <taxon>Bacilli</taxon>
        <taxon>Lactobacillales</taxon>
        <taxon>Enterococcaceae</taxon>
        <taxon>Enterococcus</taxon>
    </lineage>
</organism>
<dbReference type="Proteomes" id="UP000181884">
    <property type="component" value="Unassembled WGS sequence"/>
</dbReference>
<dbReference type="GO" id="GO:0008999">
    <property type="term" value="F:protein-N-terminal-alanine acetyltransferase activity"/>
    <property type="evidence" value="ECO:0007669"/>
    <property type="project" value="TreeGrafter"/>
</dbReference>
<keyword evidence="6" id="KW-1185">Reference proteome</keyword>
<gene>
    <name evidence="5" type="ORF">RU97_GL001389</name>
</gene>
<feature type="domain" description="N-acetyltransferase" evidence="4">
    <location>
        <begin position="22"/>
        <end position="182"/>
    </location>
</feature>
<dbReference type="RefSeq" id="WP_067393999.1">
    <property type="nucleotide sequence ID" value="NZ_JXKH01000003.1"/>
</dbReference>
<dbReference type="GO" id="GO:0005737">
    <property type="term" value="C:cytoplasm"/>
    <property type="evidence" value="ECO:0007669"/>
    <property type="project" value="TreeGrafter"/>
</dbReference>
<evidence type="ECO:0000313" key="6">
    <source>
        <dbReference type="Proteomes" id="UP000181884"/>
    </source>
</evidence>
<dbReference type="EMBL" id="JXKH01000003">
    <property type="protein sequence ID" value="OJG18771.1"/>
    <property type="molecule type" value="Genomic_DNA"/>
</dbReference>
<dbReference type="PANTHER" id="PTHR43792">
    <property type="entry name" value="GNAT FAMILY, PUTATIVE (AFU_ORTHOLOGUE AFUA_3G00765)-RELATED-RELATED"/>
    <property type="match status" value="1"/>
</dbReference>
<evidence type="ECO:0000256" key="3">
    <source>
        <dbReference type="ARBA" id="ARBA00038502"/>
    </source>
</evidence>
<reference evidence="5 6" key="1">
    <citation type="submission" date="2014-12" db="EMBL/GenBank/DDBJ databases">
        <title>Draft genome sequences of 29 type strains of Enterococci.</title>
        <authorList>
            <person name="Zhong Z."/>
            <person name="Sun Z."/>
            <person name="Liu W."/>
            <person name="Zhang W."/>
            <person name="Zhang H."/>
        </authorList>
    </citation>
    <scope>NUCLEOTIDE SEQUENCE [LARGE SCALE GENOMIC DNA]</scope>
    <source>
        <strain evidence="5 6">DSM 17029</strain>
    </source>
</reference>
<dbReference type="STRING" id="214095.RU97_GL001389"/>
<evidence type="ECO:0000313" key="5">
    <source>
        <dbReference type="EMBL" id="OJG18771.1"/>
    </source>
</evidence>
<accession>A0A1L8RG56</accession>
<comment type="caution">
    <text evidence="5">The sequence shown here is derived from an EMBL/GenBank/DDBJ whole genome shotgun (WGS) entry which is preliminary data.</text>
</comment>
<dbReference type="InterPro" id="IPR051531">
    <property type="entry name" value="N-acetyltransferase"/>
</dbReference>
<dbReference type="PANTHER" id="PTHR43792:SF8">
    <property type="entry name" value="[RIBOSOMAL PROTEIN US5]-ALANINE N-ACETYLTRANSFERASE"/>
    <property type="match status" value="1"/>
</dbReference>
<dbReference type="SUPFAM" id="SSF55729">
    <property type="entry name" value="Acyl-CoA N-acyltransferases (Nat)"/>
    <property type="match status" value="1"/>
</dbReference>
<keyword evidence="2" id="KW-0012">Acyltransferase</keyword>
<name>A0A1L8RG56_9ENTE</name>
<protein>
    <submittedName>
        <fullName evidence="5">Acetyltransferase</fullName>
    </submittedName>
</protein>
<dbReference type="InterPro" id="IPR016181">
    <property type="entry name" value="Acyl_CoA_acyltransferase"/>
</dbReference>
<keyword evidence="1 5" id="KW-0808">Transferase</keyword>
<evidence type="ECO:0000256" key="1">
    <source>
        <dbReference type="ARBA" id="ARBA00022679"/>
    </source>
</evidence>
<comment type="similarity">
    <text evidence="3">Belongs to the acetyltransferase family. RimJ subfamily.</text>
</comment>
<dbReference type="AlphaFoldDB" id="A0A1L8RG56"/>